<gene>
    <name evidence="1" type="ORF">SAMN05444159_4334</name>
</gene>
<accession>A0A1M6VRT6</accession>
<name>A0A1M6VRT6_9BRAD</name>
<evidence type="ECO:0000313" key="1">
    <source>
        <dbReference type="EMBL" id="SHK84257.1"/>
    </source>
</evidence>
<sequence>MPKNKKAKCPPKQSRQFYAAHPWECRHHEAHSDIAAYVEASGEWEMILTVHPTSGASAEVVAAYIAAIINEHQSKADLLQEAMTALELCLEEDRLTFTSEQAADRVVMRIKARAS</sequence>
<evidence type="ECO:0000313" key="2">
    <source>
        <dbReference type="Proteomes" id="UP000189935"/>
    </source>
</evidence>
<protein>
    <submittedName>
        <fullName evidence="1">Uncharacterized protein</fullName>
    </submittedName>
</protein>
<dbReference type="RefSeq" id="WP_079541236.1">
    <property type="nucleotide sequence ID" value="NZ_LT670844.1"/>
</dbReference>
<dbReference type="Proteomes" id="UP000189935">
    <property type="component" value="Chromosome I"/>
</dbReference>
<dbReference type="AlphaFoldDB" id="A0A1M6VRT6"/>
<reference evidence="1 2" key="1">
    <citation type="submission" date="2016-11" db="EMBL/GenBank/DDBJ databases">
        <authorList>
            <person name="Jaros S."/>
            <person name="Januszkiewicz K."/>
            <person name="Wedrychowicz H."/>
        </authorList>
    </citation>
    <scope>NUCLEOTIDE SEQUENCE [LARGE SCALE GENOMIC DNA]</scope>
    <source>
        <strain evidence="1 2">GAS499</strain>
    </source>
</reference>
<proteinExistence type="predicted"/>
<organism evidence="1 2">
    <name type="scientific">Bradyrhizobium lablabi</name>
    <dbReference type="NCBI Taxonomy" id="722472"/>
    <lineage>
        <taxon>Bacteria</taxon>
        <taxon>Pseudomonadati</taxon>
        <taxon>Pseudomonadota</taxon>
        <taxon>Alphaproteobacteria</taxon>
        <taxon>Hyphomicrobiales</taxon>
        <taxon>Nitrobacteraceae</taxon>
        <taxon>Bradyrhizobium</taxon>
    </lineage>
</organism>
<dbReference type="EMBL" id="LT670844">
    <property type="protein sequence ID" value="SHK84257.1"/>
    <property type="molecule type" value="Genomic_DNA"/>
</dbReference>